<dbReference type="AlphaFoldDB" id="A0A1T4MVL5"/>
<dbReference type="Gene3D" id="2.30.40.10">
    <property type="entry name" value="Urease, subunit C, domain 1"/>
    <property type="match status" value="1"/>
</dbReference>
<proteinExistence type="inferred from homology"/>
<organism evidence="10 11">
    <name type="scientific">Anaerorhabdus furcosa</name>
    <dbReference type="NCBI Taxonomy" id="118967"/>
    <lineage>
        <taxon>Bacteria</taxon>
        <taxon>Bacillati</taxon>
        <taxon>Bacillota</taxon>
        <taxon>Erysipelotrichia</taxon>
        <taxon>Erysipelotrichales</taxon>
        <taxon>Erysipelotrichaceae</taxon>
        <taxon>Anaerorhabdus</taxon>
    </lineage>
</organism>
<feature type="binding site" evidence="7">
    <location>
        <position position="246"/>
    </location>
    <ligand>
        <name>substrate</name>
    </ligand>
</feature>
<evidence type="ECO:0000256" key="4">
    <source>
        <dbReference type="ARBA" id="ARBA00023277"/>
    </source>
</evidence>
<feature type="binding site" evidence="7">
    <location>
        <position position="135"/>
    </location>
    <ligand>
        <name>substrate</name>
    </ligand>
</feature>
<feature type="binding site" evidence="7">
    <location>
        <begin position="214"/>
        <end position="215"/>
    </location>
    <ligand>
        <name>substrate</name>
    </ligand>
</feature>
<dbReference type="InterPro" id="IPR032466">
    <property type="entry name" value="Metal_Hydrolase"/>
</dbReference>
<dbReference type="NCBIfam" id="TIGR00221">
    <property type="entry name" value="nagA"/>
    <property type="match status" value="1"/>
</dbReference>
<evidence type="ECO:0000313" key="10">
    <source>
        <dbReference type="EMBL" id="SJZ71160.1"/>
    </source>
</evidence>
<name>A0A1T4MVL5_9FIRM</name>
<evidence type="ECO:0000313" key="11">
    <source>
        <dbReference type="Proteomes" id="UP000243297"/>
    </source>
</evidence>
<feature type="domain" description="Amidohydrolase-related" evidence="9">
    <location>
        <begin position="46"/>
        <end position="377"/>
    </location>
</feature>
<feature type="binding site" evidence="8">
    <location>
        <position position="124"/>
    </location>
    <ligand>
        <name>Zn(2+)</name>
        <dbReference type="ChEBI" id="CHEBI:29105"/>
    </ligand>
</feature>
<dbReference type="STRING" id="118967.SAMN02745191_1439"/>
<dbReference type="PANTHER" id="PTHR11113">
    <property type="entry name" value="N-ACETYLGLUCOSAMINE-6-PHOSPHATE DEACETYLASE"/>
    <property type="match status" value="1"/>
</dbReference>
<dbReference type="CDD" id="cd00854">
    <property type="entry name" value="NagA"/>
    <property type="match status" value="1"/>
</dbReference>
<evidence type="ECO:0000256" key="6">
    <source>
        <dbReference type="PIRSR" id="PIRSR038994-1"/>
    </source>
</evidence>
<comment type="similarity">
    <text evidence="1 5">Belongs to the metallo-dependent hydrolases superfamily. NagA family.</text>
</comment>
<protein>
    <submittedName>
        <fullName evidence="10">N-acetylglucosamine-6-phosphate deacetylase</fullName>
    </submittedName>
</protein>
<keyword evidence="3 5" id="KW-0378">Hydrolase</keyword>
<dbReference type="PIRSF" id="PIRSF038994">
    <property type="entry name" value="NagA"/>
    <property type="match status" value="1"/>
</dbReference>
<dbReference type="Pfam" id="PF01979">
    <property type="entry name" value="Amidohydro_1"/>
    <property type="match status" value="1"/>
</dbReference>
<comment type="cofactor">
    <cofactor evidence="8">
        <name>a divalent metal cation</name>
        <dbReference type="ChEBI" id="CHEBI:60240"/>
    </cofactor>
    <text evidence="8">Binds 1 divalent metal cation per subunit.</text>
</comment>
<dbReference type="Proteomes" id="UP000243297">
    <property type="component" value="Unassembled WGS sequence"/>
</dbReference>
<dbReference type="GO" id="GO:0008448">
    <property type="term" value="F:N-acetylglucosamine-6-phosphate deacetylase activity"/>
    <property type="evidence" value="ECO:0007669"/>
    <property type="project" value="InterPro"/>
</dbReference>
<evidence type="ECO:0000259" key="9">
    <source>
        <dbReference type="Pfam" id="PF01979"/>
    </source>
</evidence>
<dbReference type="SUPFAM" id="SSF51338">
    <property type="entry name" value="Composite domain of metallo-dependent hydrolases"/>
    <property type="match status" value="1"/>
</dbReference>
<sequence>MIIQSKSVWVSGVFIEAQVEIKDGKIENIYPYGTNAVDKDYGEDRIIPGMIDVHCHGGLGFDTNDANPEGLVKWAKGLLEEGITSFCPTTVTQSEDVLSKALENVASVVKEGYEGSEIVGIHFEGPYLNVKNKGAQPEQFIVTPSVEQFKMYQEKANGLIKVMTLATELDPNYALTKYASQHGVNVSIGHSAATYNDACIAVANGANGMTHVYNGMNGLHHREPSLVGAAMRLKDTYCEIIGDGNHVVWPAIYALVESKGRDYCLLVDDALCAKGCAPGHYELGGNEIEIRENGSAYLAGTNTLAGGTLKFNKAIQNLVEKVLLPIDTAINMATLNPARYLGIDNRKGKICSGYDADLVVLDREYEVVQVYAKGKLVKE</sequence>
<feature type="binding site" evidence="8">
    <location>
        <position position="211"/>
    </location>
    <ligand>
        <name>Zn(2+)</name>
        <dbReference type="ChEBI" id="CHEBI:29105"/>
    </ligand>
</feature>
<evidence type="ECO:0000256" key="8">
    <source>
        <dbReference type="PIRSR" id="PIRSR038994-3"/>
    </source>
</evidence>
<dbReference type="OrthoDB" id="9776488at2"/>
<dbReference type="Gene3D" id="3.20.20.140">
    <property type="entry name" value="Metal-dependent hydrolases"/>
    <property type="match status" value="1"/>
</dbReference>
<evidence type="ECO:0000256" key="2">
    <source>
        <dbReference type="ARBA" id="ARBA00022723"/>
    </source>
</evidence>
<gene>
    <name evidence="10" type="ORF">SAMN02745191_1439</name>
</gene>
<feature type="binding site" evidence="7">
    <location>
        <begin position="304"/>
        <end position="306"/>
    </location>
    <ligand>
        <name>substrate</name>
    </ligand>
</feature>
<evidence type="ECO:0000256" key="5">
    <source>
        <dbReference type="PIRNR" id="PIRNR038994"/>
    </source>
</evidence>
<dbReference type="EMBL" id="FUWY01000003">
    <property type="protein sequence ID" value="SJZ71160.1"/>
    <property type="molecule type" value="Genomic_DNA"/>
</dbReference>
<dbReference type="InterPro" id="IPR011059">
    <property type="entry name" value="Metal-dep_hydrolase_composite"/>
</dbReference>
<feature type="active site" description="Proton donor/acceptor" evidence="6">
    <location>
        <position position="269"/>
    </location>
</feature>
<dbReference type="InterPro" id="IPR006680">
    <property type="entry name" value="Amidohydro-rel"/>
</dbReference>
<accession>A0A1T4MVL5</accession>
<evidence type="ECO:0000256" key="1">
    <source>
        <dbReference type="ARBA" id="ARBA00010716"/>
    </source>
</evidence>
<dbReference type="InterPro" id="IPR003764">
    <property type="entry name" value="GlcNAc_6-P_deAcase"/>
</dbReference>
<dbReference type="GO" id="GO:0046872">
    <property type="term" value="F:metal ion binding"/>
    <property type="evidence" value="ECO:0007669"/>
    <property type="project" value="UniProtKB-KW"/>
</dbReference>
<keyword evidence="2 8" id="KW-0479">Metal-binding</keyword>
<dbReference type="RefSeq" id="WP_078711839.1">
    <property type="nucleotide sequence ID" value="NZ_FUWY01000003.1"/>
</dbReference>
<feature type="binding site" evidence="8">
    <location>
        <position position="190"/>
    </location>
    <ligand>
        <name>Zn(2+)</name>
        <dbReference type="ChEBI" id="CHEBI:29105"/>
    </ligand>
</feature>
<evidence type="ECO:0000256" key="3">
    <source>
        <dbReference type="ARBA" id="ARBA00022801"/>
    </source>
</evidence>
<dbReference type="PANTHER" id="PTHR11113:SF14">
    <property type="entry name" value="N-ACETYLGLUCOSAMINE-6-PHOSPHATE DEACETYLASE"/>
    <property type="match status" value="1"/>
</dbReference>
<keyword evidence="11" id="KW-1185">Reference proteome</keyword>
<reference evidence="11" key="1">
    <citation type="submission" date="2017-02" db="EMBL/GenBank/DDBJ databases">
        <authorList>
            <person name="Varghese N."/>
            <person name="Submissions S."/>
        </authorList>
    </citation>
    <scope>NUCLEOTIDE SEQUENCE [LARGE SCALE GENOMIC DNA]</scope>
    <source>
        <strain evidence="11">ATCC 25662</strain>
    </source>
</reference>
<dbReference type="GO" id="GO:0006046">
    <property type="term" value="P:N-acetylglucosamine catabolic process"/>
    <property type="evidence" value="ECO:0007669"/>
    <property type="project" value="TreeGrafter"/>
</dbReference>
<keyword evidence="4 5" id="KW-0119">Carbohydrate metabolism</keyword>
<evidence type="ECO:0000256" key="7">
    <source>
        <dbReference type="PIRSR" id="PIRSR038994-2"/>
    </source>
</evidence>
<feature type="binding site" evidence="7">
    <location>
        <position position="222"/>
    </location>
    <ligand>
        <name>substrate</name>
    </ligand>
</feature>
<dbReference type="SUPFAM" id="SSF51556">
    <property type="entry name" value="Metallo-dependent hydrolases"/>
    <property type="match status" value="1"/>
</dbReference>